<dbReference type="GO" id="GO:0008999">
    <property type="term" value="F:protein-N-terminal-alanine acetyltransferase activity"/>
    <property type="evidence" value="ECO:0007669"/>
    <property type="project" value="TreeGrafter"/>
</dbReference>
<dbReference type="PANTHER" id="PTHR43792">
    <property type="entry name" value="GNAT FAMILY, PUTATIVE (AFU_ORTHOLOGUE AFUA_3G00765)-RELATED-RELATED"/>
    <property type="match status" value="1"/>
</dbReference>
<dbReference type="PROSITE" id="PS51186">
    <property type="entry name" value="GNAT"/>
    <property type="match status" value="1"/>
</dbReference>
<dbReference type="CDD" id="cd04301">
    <property type="entry name" value="NAT_SF"/>
    <property type="match status" value="1"/>
</dbReference>
<evidence type="ECO:0000313" key="6">
    <source>
        <dbReference type="Proteomes" id="UP000263377"/>
    </source>
</evidence>
<comment type="caution">
    <text evidence="5">The sequence shown here is derived from an EMBL/GenBank/DDBJ whole genome shotgun (WGS) entry which is preliminary data.</text>
</comment>
<dbReference type="Gene3D" id="3.40.630.30">
    <property type="match status" value="1"/>
</dbReference>
<dbReference type="InterPro" id="IPR000182">
    <property type="entry name" value="GNAT_dom"/>
</dbReference>
<accession>A0A372ZYG7</accession>
<evidence type="ECO:0000256" key="1">
    <source>
        <dbReference type="ARBA" id="ARBA00022679"/>
    </source>
</evidence>
<organism evidence="5 6">
    <name type="scientific">Kitasatospora xanthocidica</name>
    <dbReference type="NCBI Taxonomy" id="83382"/>
    <lineage>
        <taxon>Bacteria</taxon>
        <taxon>Bacillati</taxon>
        <taxon>Actinomycetota</taxon>
        <taxon>Actinomycetes</taxon>
        <taxon>Kitasatosporales</taxon>
        <taxon>Streptomycetaceae</taxon>
        <taxon>Kitasatospora</taxon>
    </lineage>
</organism>
<dbReference type="GO" id="GO:0005737">
    <property type="term" value="C:cytoplasm"/>
    <property type="evidence" value="ECO:0007669"/>
    <property type="project" value="TreeGrafter"/>
</dbReference>
<dbReference type="AlphaFoldDB" id="A0A372ZYG7"/>
<protein>
    <submittedName>
        <fullName evidence="5">N-acetyltransferase</fullName>
    </submittedName>
</protein>
<dbReference type="Proteomes" id="UP000263377">
    <property type="component" value="Unassembled WGS sequence"/>
</dbReference>
<dbReference type="EMBL" id="QVIG01000001">
    <property type="protein sequence ID" value="RGD60347.1"/>
    <property type="molecule type" value="Genomic_DNA"/>
</dbReference>
<gene>
    <name evidence="5" type="ORF">DR950_23425</name>
</gene>
<dbReference type="Pfam" id="PF13302">
    <property type="entry name" value="Acetyltransf_3"/>
    <property type="match status" value="1"/>
</dbReference>
<comment type="similarity">
    <text evidence="3">Belongs to the acetyltransferase family. RimJ subfamily.</text>
</comment>
<dbReference type="SUPFAM" id="SSF55729">
    <property type="entry name" value="Acyl-CoA N-acyltransferases (Nat)"/>
    <property type="match status" value="1"/>
</dbReference>
<dbReference type="InterPro" id="IPR051531">
    <property type="entry name" value="N-acetyltransferase"/>
</dbReference>
<dbReference type="PANTHER" id="PTHR43792:SF8">
    <property type="entry name" value="[RIBOSOMAL PROTEIN US5]-ALANINE N-ACETYLTRANSFERASE"/>
    <property type="match status" value="1"/>
</dbReference>
<reference evidence="5 6" key="1">
    <citation type="submission" date="2018-08" db="EMBL/GenBank/DDBJ databases">
        <title>Diversity &amp; Physiological Properties of Lignin-Decomposing Actinobacteria from Soil.</title>
        <authorList>
            <person name="Roh S.G."/>
            <person name="Kim S.B."/>
        </authorList>
    </citation>
    <scope>NUCLEOTIDE SEQUENCE [LARGE SCALE GENOMIC DNA]</scope>
    <source>
        <strain evidence="5 6">MMS17-GH009</strain>
    </source>
</reference>
<keyword evidence="1 5" id="KW-0808">Transferase</keyword>
<dbReference type="InterPro" id="IPR016181">
    <property type="entry name" value="Acyl_CoA_acyltransferase"/>
</dbReference>
<evidence type="ECO:0000256" key="2">
    <source>
        <dbReference type="ARBA" id="ARBA00023315"/>
    </source>
</evidence>
<proteinExistence type="inferred from homology"/>
<evidence type="ECO:0000259" key="4">
    <source>
        <dbReference type="PROSITE" id="PS51186"/>
    </source>
</evidence>
<evidence type="ECO:0000313" key="5">
    <source>
        <dbReference type="EMBL" id="RGD60347.1"/>
    </source>
</evidence>
<sequence length="173" mass="18785">MRLRDVRAGDVEAYVRMRCDPVMMAELGGPLPREKVEARLRKDLAEVAADGAWIRMIVPDGAGGDEAAGVVTLWSDEEDGVPVSEIGWMVLPEYQGRGLAKTAVRLVLDAAAEDGRWGEVHANPGTANGPSNGICRALGFRLLGERDLDFADRVLRTNHWVVVPGEHTGSRTE</sequence>
<evidence type="ECO:0000256" key="3">
    <source>
        <dbReference type="ARBA" id="ARBA00038502"/>
    </source>
</evidence>
<keyword evidence="6" id="KW-1185">Reference proteome</keyword>
<feature type="domain" description="N-acetyltransferase" evidence="4">
    <location>
        <begin position="1"/>
        <end position="157"/>
    </location>
</feature>
<name>A0A372ZYG7_9ACTN</name>
<dbReference type="RefSeq" id="WP_117488443.1">
    <property type="nucleotide sequence ID" value="NZ_QVIG01000001.1"/>
</dbReference>
<keyword evidence="2" id="KW-0012">Acyltransferase</keyword>